<proteinExistence type="predicted"/>
<evidence type="ECO:0000313" key="2">
    <source>
        <dbReference type="Proteomes" id="UP000250123"/>
    </source>
</evidence>
<dbReference type="EMBL" id="LS483452">
    <property type="protein sequence ID" value="SQH78415.1"/>
    <property type="molecule type" value="Genomic_DNA"/>
</dbReference>
<dbReference type="AlphaFoldDB" id="A0A330M8V1"/>
<sequence length="138" mass="14526">MVAILIPVARGGSTPPPTRVSTPSQSVQELAYSGFAERNASLSVDGKQVWTMQNSLIDCVEPFKNAKADAKKGRSLSLDVEAWFLAQQGNLAAAADLNGYMPNGSSAALTGGSADLSHLDARLEDADYIGAFDGRRVI</sequence>
<name>A0A330M8V1_9GAMM</name>
<gene>
    <name evidence="1" type="ORF">SHEWBE_4455</name>
</gene>
<organism evidence="1 2">
    <name type="scientific">Shewanella benthica</name>
    <dbReference type="NCBI Taxonomy" id="43661"/>
    <lineage>
        <taxon>Bacteria</taxon>
        <taxon>Pseudomonadati</taxon>
        <taxon>Pseudomonadota</taxon>
        <taxon>Gammaproteobacteria</taxon>
        <taxon>Alteromonadales</taxon>
        <taxon>Shewanellaceae</taxon>
        <taxon>Shewanella</taxon>
    </lineage>
</organism>
<protein>
    <submittedName>
        <fullName evidence="1">Uncharacterized protein</fullName>
    </submittedName>
</protein>
<dbReference type="KEGG" id="sbk:SHEWBE_4455"/>
<reference evidence="2" key="1">
    <citation type="submission" date="2018-06" db="EMBL/GenBank/DDBJ databases">
        <authorList>
            <person name="Cea G.-C."/>
            <person name="William W."/>
        </authorList>
    </citation>
    <scope>NUCLEOTIDE SEQUENCE [LARGE SCALE GENOMIC DNA]</scope>
    <source>
        <strain evidence="2">DB21MT-2</strain>
    </source>
</reference>
<dbReference type="Proteomes" id="UP000250123">
    <property type="component" value="Chromosome SHEWBE"/>
</dbReference>
<evidence type="ECO:0000313" key="1">
    <source>
        <dbReference type="EMBL" id="SQH78415.1"/>
    </source>
</evidence>
<accession>A0A330M8V1</accession>